<keyword evidence="4" id="KW-1185">Reference proteome</keyword>
<protein>
    <submittedName>
        <fullName evidence="2">Basic region leucine zipper</fullName>
    </submittedName>
</protein>
<dbReference type="PROSITE" id="PS50217">
    <property type="entry name" value="BZIP"/>
    <property type="match status" value="1"/>
</dbReference>
<evidence type="ECO:0000259" key="1">
    <source>
        <dbReference type="PROSITE" id="PS50217"/>
    </source>
</evidence>
<dbReference type="Pfam" id="PF07716">
    <property type="entry name" value="bZIP_2"/>
    <property type="match status" value="1"/>
</dbReference>
<dbReference type="AlphaFoldDB" id="A0A699YXW6"/>
<accession>A0A699YXW6</accession>
<feature type="non-terminal residue" evidence="2">
    <location>
        <position position="42"/>
    </location>
</feature>
<sequence length="42" mass="4969">MERREKNREAAQRCRARKSLVLNGMQQALDDCLAEHSRLKQQ</sequence>
<feature type="domain" description="BZIP" evidence="1">
    <location>
        <begin position="1"/>
        <end position="42"/>
    </location>
</feature>
<feature type="non-terminal residue" evidence="2">
    <location>
        <position position="1"/>
    </location>
</feature>
<dbReference type="Gene3D" id="1.20.5.170">
    <property type="match status" value="1"/>
</dbReference>
<dbReference type="InterPro" id="IPR046347">
    <property type="entry name" value="bZIP_sf"/>
</dbReference>
<dbReference type="SUPFAM" id="SSF57959">
    <property type="entry name" value="Leucine zipper domain"/>
    <property type="match status" value="1"/>
</dbReference>
<comment type="caution">
    <text evidence="2">The sequence shown here is derived from an EMBL/GenBank/DDBJ whole genome shotgun (WGS) entry which is preliminary data.</text>
</comment>
<gene>
    <name evidence="2" type="ORF">HaLaN_07177</name>
    <name evidence="3" type="ORF">HaLaN_32678</name>
</gene>
<evidence type="ECO:0000313" key="2">
    <source>
        <dbReference type="EMBL" id="GFH11644.1"/>
    </source>
</evidence>
<dbReference type="EMBL" id="BLLF01008308">
    <property type="protein sequence ID" value="GFH33324.1"/>
    <property type="molecule type" value="Genomic_DNA"/>
</dbReference>
<dbReference type="InterPro" id="IPR004827">
    <property type="entry name" value="bZIP"/>
</dbReference>
<evidence type="ECO:0000313" key="4">
    <source>
        <dbReference type="Proteomes" id="UP000485058"/>
    </source>
</evidence>
<dbReference type="EMBL" id="BLLF01000422">
    <property type="protein sequence ID" value="GFH11644.1"/>
    <property type="molecule type" value="Genomic_DNA"/>
</dbReference>
<evidence type="ECO:0000313" key="3">
    <source>
        <dbReference type="EMBL" id="GFH33324.1"/>
    </source>
</evidence>
<name>A0A699YXW6_HAELA</name>
<dbReference type="Proteomes" id="UP000485058">
    <property type="component" value="Unassembled WGS sequence"/>
</dbReference>
<dbReference type="GO" id="GO:0003700">
    <property type="term" value="F:DNA-binding transcription factor activity"/>
    <property type="evidence" value="ECO:0007669"/>
    <property type="project" value="InterPro"/>
</dbReference>
<dbReference type="PROSITE" id="PS00036">
    <property type="entry name" value="BZIP_BASIC"/>
    <property type="match status" value="1"/>
</dbReference>
<reference evidence="2 4" key="1">
    <citation type="submission" date="2020-02" db="EMBL/GenBank/DDBJ databases">
        <title>Draft genome sequence of Haematococcus lacustris strain NIES-144.</title>
        <authorList>
            <person name="Morimoto D."/>
            <person name="Nakagawa S."/>
            <person name="Yoshida T."/>
            <person name="Sawayama S."/>
        </authorList>
    </citation>
    <scope>NUCLEOTIDE SEQUENCE [LARGE SCALE GENOMIC DNA]</scope>
    <source>
        <strain evidence="2 4">NIES-144</strain>
    </source>
</reference>
<proteinExistence type="predicted"/>
<organism evidence="2 4">
    <name type="scientific">Haematococcus lacustris</name>
    <name type="common">Green alga</name>
    <name type="synonym">Haematococcus pluvialis</name>
    <dbReference type="NCBI Taxonomy" id="44745"/>
    <lineage>
        <taxon>Eukaryota</taxon>
        <taxon>Viridiplantae</taxon>
        <taxon>Chlorophyta</taxon>
        <taxon>core chlorophytes</taxon>
        <taxon>Chlorophyceae</taxon>
        <taxon>CS clade</taxon>
        <taxon>Chlamydomonadales</taxon>
        <taxon>Haematococcaceae</taxon>
        <taxon>Haematococcus</taxon>
    </lineage>
</organism>